<evidence type="ECO:0000256" key="1">
    <source>
        <dbReference type="ARBA" id="ARBA00008777"/>
    </source>
</evidence>
<keyword evidence="2 4" id="KW-0689">Ribosomal protein</keyword>
<dbReference type="SUPFAM" id="SSF64263">
    <property type="entry name" value="Prokaryotic ribosomal protein L17"/>
    <property type="match status" value="1"/>
</dbReference>
<dbReference type="EMBL" id="PCXO01000005">
    <property type="protein sequence ID" value="PIR41491.1"/>
    <property type="molecule type" value="Genomic_DNA"/>
</dbReference>
<dbReference type="InterPro" id="IPR000456">
    <property type="entry name" value="Ribosomal_bL17"/>
</dbReference>
<evidence type="ECO:0000313" key="7">
    <source>
        <dbReference type="Proteomes" id="UP000230232"/>
    </source>
</evidence>
<dbReference type="Gene3D" id="3.90.1030.10">
    <property type="entry name" value="Ribosomal protein L17"/>
    <property type="match status" value="1"/>
</dbReference>
<accession>A0A2H0R4N7</accession>
<dbReference type="NCBIfam" id="TIGR00059">
    <property type="entry name" value="L17"/>
    <property type="match status" value="1"/>
</dbReference>
<comment type="subunit">
    <text evidence="4">Part of the 50S ribosomal subunit. Contacts protein L32.</text>
</comment>
<dbReference type="PANTHER" id="PTHR14413">
    <property type="entry name" value="RIBOSOMAL PROTEIN L17"/>
    <property type="match status" value="1"/>
</dbReference>
<dbReference type="Pfam" id="PF01196">
    <property type="entry name" value="Ribosomal_L17"/>
    <property type="match status" value="1"/>
</dbReference>
<protein>
    <recommendedName>
        <fullName evidence="4">Large ribosomal subunit protein bL17</fullName>
    </recommendedName>
</protein>
<evidence type="ECO:0000313" key="6">
    <source>
        <dbReference type="EMBL" id="PIR41491.1"/>
    </source>
</evidence>
<dbReference type="Proteomes" id="UP000230232">
    <property type="component" value="Unassembled WGS sequence"/>
</dbReference>
<sequence length="116" mass="13279">MNKFKKGRKFGRVRNQRIALIRNLAGDFIMQEKIETSLAKAKSLRPFVEKLITKGKMQTLANRKQLATQLPEKAAKKVYDDLGQRFKDRAGGYTRITKLPPRRGDGSERAIIEFVS</sequence>
<dbReference type="HAMAP" id="MF_01368">
    <property type="entry name" value="Ribosomal_bL17"/>
    <property type="match status" value="1"/>
</dbReference>
<reference evidence="6 7" key="1">
    <citation type="submission" date="2017-09" db="EMBL/GenBank/DDBJ databases">
        <title>Depth-based differentiation of microbial function through sediment-hosted aquifers and enrichment of novel symbionts in the deep terrestrial subsurface.</title>
        <authorList>
            <person name="Probst A.J."/>
            <person name="Ladd B."/>
            <person name="Jarett J.K."/>
            <person name="Geller-Mcgrath D.E."/>
            <person name="Sieber C.M."/>
            <person name="Emerson J.B."/>
            <person name="Anantharaman K."/>
            <person name="Thomas B.C."/>
            <person name="Malmstrom R."/>
            <person name="Stieglmeier M."/>
            <person name="Klingl A."/>
            <person name="Woyke T."/>
            <person name="Ryan C.M."/>
            <person name="Banfield J.F."/>
        </authorList>
    </citation>
    <scope>NUCLEOTIDE SEQUENCE [LARGE SCALE GENOMIC DNA]</scope>
    <source>
        <strain evidence="6">CG10_big_fil_rev_8_21_14_0_10_46_23</strain>
    </source>
</reference>
<proteinExistence type="inferred from homology"/>
<gene>
    <name evidence="4" type="primary">rplQ</name>
    <name evidence="6" type="ORF">COV31_01310</name>
</gene>
<dbReference type="GO" id="GO:0003735">
    <property type="term" value="F:structural constituent of ribosome"/>
    <property type="evidence" value="ECO:0007669"/>
    <property type="project" value="InterPro"/>
</dbReference>
<comment type="caution">
    <text evidence="6">The sequence shown here is derived from an EMBL/GenBank/DDBJ whole genome shotgun (WGS) entry which is preliminary data.</text>
</comment>
<evidence type="ECO:0000256" key="5">
    <source>
        <dbReference type="RuleBase" id="RU000660"/>
    </source>
</evidence>
<evidence type="ECO:0000256" key="2">
    <source>
        <dbReference type="ARBA" id="ARBA00022980"/>
    </source>
</evidence>
<organism evidence="6 7">
    <name type="scientific">Candidatus Yanofskybacteria bacterium CG10_big_fil_rev_8_21_14_0_10_46_23</name>
    <dbReference type="NCBI Taxonomy" id="1975098"/>
    <lineage>
        <taxon>Bacteria</taxon>
        <taxon>Candidatus Yanofskyibacteriota</taxon>
    </lineage>
</organism>
<dbReference type="GO" id="GO:0006412">
    <property type="term" value="P:translation"/>
    <property type="evidence" value="ECO:0007669"/>
    <property type="project" value="UniProtKB-UniRule"/>
</dbReference>
<keyword evidence="3 4" id="KW-0687">Ribonucleoprotein</keyword>
<dbReference type="GO" id="GO:0022625">
    <property type="term" value="C:cytosolic large ribosomal subunit"/>
    <property type="evidence" value="ECO:0007669"/>
    <property type="project" value="TreeGrafter"/>
</dbReference>
<evidence type="ECO:0000256" key="4">
    <source>
        <dbReference type="HAMAP-Rule" id="MF_01368"/>
    </source>
</evidence>
<evidence type="ECO:0000256" key="3">
    <source>
        <dbReference type="ARBA" id="ARBA00023274"/>
    </source>
</evidence>
<dbReference type="InterPro" id="IPR036373">
    <property type="entry name" value="Ribosomal_bL17_sf"/>
</dbReference>
<dbReference type="PANTHER" id="PTHR14413:SF16">
    <property type="entry name" value="LARGE RIBOSOMAL SUBUNIT PROTEIN BL17M"/>
    <property type="match status" value="1"/>
</dbReference>
<dbReference type="AlphaFoldDB" id="A0A2H0R4N7"/>
<comment type="similarity">
    <text evidence="1 4 5">Belongs to the bacterial ribosomal protein bL17 family.</text>
</comment>
<name>A0A2H0R4N7_9BACT</name>